<proteinExistence type="predicted"/>
<evidence type="ECO:0000313" key="2">
    <source>
        <dbReference type="Proteomes" id="UP000198921"/>
    </source>
</evidence>
<keyword evidence="2" id="KW-1185">Reference proteome</keyword>
<dbReference type="RefSeq" id="WP_091162445.1">
    <property type="nucleotide sequence ID" value="NZ_FNOT01000037.1"/>
</dbReference>
<organism evidence="1 2">
    <name type="scientific">Geodermatophilus africanus</name>
    <dbReference type="NCBI Taxonomy" id="1137993"/>
    <lineage>
        <taxon>Bacteria</taxon>
        <taxon>Bacillati</taxon>
        <taxon>Actinomycetota</taxon>
        <taxon>Actinomycetes</taxon>
        <taxon>Geodermatophilales</taxon>
        <taxon>Geodermatophilaceae</taxon>
        <taxon>Geodermatophilus</taxon>
    </lineage>
</organism>
<accession>A0A1H3RG45</accession>
<evidence type="ECO:0008006" key="3">
    <source>
        <dbReference type="Google" id="ProtNLM"/>
    </source>
</evidence>
<dbReference type="Proteomes" id="UP000198921">
    <property type="component" value="Unassembled WGS sequence"/>
</dbReference>
<sequence>MEPVTLIVAALAAGASAGVTDTVSQGVKDAYTGLKALVLRRVKDQPAGEVAVAEHEKNHEVWSAPLAKTLTTAGADTDPQVLAAAQRLLQLTDPDGARAGTYTVNIAAGGDRSVAAHTIHGGVRTGDTRP</sequence>
<evidence type="ECO:0000313" key="1">
    <source>
        <dbReference type="EMBL" id="SDZ24543.1"/>
    </source>
</evidence>
<dbReference type="EMBL" id="FNOT01000037">
    <property type="protein sequence ID" value="SDZ24543.1"/>
    <property type="molecule type" value="Genomic_DNA"/>
</dbReference>
<protein>
    <recommendedName>
        <fullName evidence="3">RHIM domain-containing protein</fullName>
    </recommendedName>
</protein>
<gene>
    <name evidence="1" type="ORF">SAMN05660209_05160</name>
</gene>
<name>A0A1H3RG45_9ACTN</name>
<reference evidence="2" key="1">
    <citation type="submission" date="2016-10" db="EMBL/GenBank/DDBJ databases">
        <authorList>
            <person name="Varghese N."/>
            <person name="Submissions S."/>
        </authorList>
    </citation>
    <scope>NUCLEOTIDE SEQUENCE [LARGE SCALE GENOMIC DNA]</scope>
    <source>
        <strain evidence="2">DSM 45422</strain>
    </source>
</reference>
<dbReference type="STRING" id="1137993.SAMN05660209_05160"/>
<dbReference type="OrthoDB" id="4561160at2"/>
<dbReference type="AlphaFoldDB" id="A0A1H3RG45"/>